<dbReference type="PANTHER" id="PTHR14132:SF14">
    <property type="entry name" value="FXYD DOMAIN-CONTAINING ION TRANSPORT REGULATOR 5"/>
    <property type="match status" value="1"/>
</dbReference>
<evidence type="ECO:0000256" key="4">
    <source>
        <dbReference type="ARBA" id="ARBA00022692"/>
    </source>
</evidence>
<feature type="chain" id="PRO_5044955901" description="FXYD domain-containing ion transport regulator" evidence="7">
    <location>
        <begin position="26"/>
        <end position="177"/>
    </location>
</feature>
<dbReference type="Pfam" id="PF02038">
    <property type="entry name" value="ATP1G1_PLM_MAT8"/>
    <property type="match status" value="1"/>
</dbReference>
<keyword evidence="6 7" id="KW-0472">Membrane</keyword>
<evidence type="ECO:0000256" key="2">
    <source>
        <dbReference type="ARBA" id="ARBA00005948"/>
    </source>
</evidence>
<evidence type="ECO:0000256" key="3">
    <source>
        <dbReference type="ARBA" id="ARBA00022448"/>
    </source>
</evidence>
<evidence type="ECO:0000256" key="8">
    <source>
        <dbReference type="SAM" id="MobiDB-lite"/>
    </source>
</evidence>
<feature type="region of interest" description="Disordered" evidence="8">
    <location>
        <begin position="31"/>
        <end position="63"/>
    </location>
</feature>
<organism evidence="9 10">
    <name type="scientific">Staurois parvus</name>
    <dbReference type="NCBI Taxonomy" id="386267"/>
    <lineage>
        <taxon>Eukaryota</taxon>
        <taxon>Metazoa</taxon>
        <taxon>Chordata</taxon>
        <taxon>Craniata</taxon>
        <taxon>Vertebrata</taxon>
        <taxon>Euteleostomi</taxon>
        <taxon>Amphibia</taxon>
        <taxon>Batrachia</taxon>
        <taxon>Anura</taxon>
        <taxon>Neobatrachia</taxon>
        <taxon>Ranoidea</taxon>
        <taxon>Ranidae</taxon>
        <taxon>Staurois</taxon>
    </lineage>
</organism>
<keyword evidence="4 7" id="KW-0812">Transmembrane</keyword>
<comment type="caution">
    <text evidence="9">The sequence shown here is derived from an EMBL/GenBank/DDBJ whole genome shotgun (WGS) entry which is preliminary data.</text>
</comment>
<dbReference type="InterPro" id="IPR000272">
    <property type="entry name" value="Ion-transport_regulator_FXYD"/>
</dbReference>
<dbReference type="EMBL" id="CATNWA010015634">
    <property type="protein sequence ID" value="CAI9585291.1"/>
    <property type="molecule type" value="Genomic_DNA"/>
</dbReference>
<evidence type="ECO:0000256" key="7">
    <source>
        <dbReference type="RuleBase" id="RU364131"/>
    </source>
</evidence>
<name>A0ABN9ENC4_9NEOB</name>
<evidence type="ECO:0000256" key="6">
    <source>
        <dbReference type="ARBA" id="ARBA00023136"/>
    </source>
</evidence>
<evidence type="ECO:0000256" key="5">
    <source>
        <dbReference type="ARBA" id="ARBA00023065"/>
    </source>
</evidence>
<reference evidence="9" key="1">
    <citation type="submission" date="2023-05" db="EMBL/GenBank/DDBJ databases">
        <authorList>
            <person name="Stuckert A."/>
        </authorList>
    </citation>
    <scope>NUCLEOTIDE SEQUENCE</scope>
</reference>
<feature type="compositionally biased region" description="Low complexity" evidence="8">
    <location>
        <begin position="84"/>
        <end position="98"/>
    </location>
</feature>
<evidence type="ECO:0000313" key="9">
    <source>
        <dbReference type="EMBL" id="CAI9585291.1"/>
    </source>
</evidence>
<comment type="subcellular location">
    <subcellularLocation>
        <location evidence="1">Membrane</location>
        <topology evidence="1">Single-pass membrane protein</topology>
    </subcellularLocation>
</comment>
<evidence type="ECO:0000313" key="10">
    <source>
        <dbReference type="Proteomes" id="UP001162483"/>
    </source>
</evidence>
<dbReference type="PANTHER" id="PTHR14132">
    <property type="entry name" value="SODIUM/POTASSIUM-TRANSPORTING ATPASE SUBUNIT GAMMA"/>
    <property type="match status" value="1"/>
</dbReference>
<feature type="signal peptide" evidence="7">
    <location>
        <begin position="1"/>
        <end position="25"/>
    </location>
</feature>
<keyword evidence="10" id="KW-1185">Reference proteome</keyword>
<feature type="transmembrane region" description="Helical" evidence="7">
    <location>
        <begin position="142"/>
        <end position="159"/>
    </location>
</feature>
<accession>A0ABN9ENC4</accession>
<dbReference type="Proteomes" id="UP001162483">
    <property type="component" value="Unassembled WGS sequence"/>
</dbReference>
<feature type="region of interest" description="Disordered" evidence="8">
    <location>
        <begin position="84"/>
        <end position="114"/>
    </location>
</feature>
<keyword evidence="5 7" id="KW-0406">Ion transport</keyword>
<evidence type="ECO:0000256" key="1">
    <source>
        <dbReference type="ARBA" id="ARBA00004167"/>
    </source>
</evidence>
<keyword evidence="7" id="KW-1133">Transmembrane helix</keyword>
<keyword evidence="3 7" id="KW-0813">Transport</keyword>
<dbReference type="Gene3D" id="1.20.5.780">
    <property type="entry name" value="Single helix bin"/>
    <property type="match status" value="1"/>
</dbReference>
<feature type="compositionally biased region" description="Polar residues" evidence="8">
    <location>
        <begin position="43"/>
        <end position="63"/>
    </location>
</feature>
<gene>
    <name evidence="9" type="ORF">SPARVUS_LOCUS10158345</name>
</gene>
<sequence length="177" mass="19335">MTSCRQTLRPVKILLLLSLVLPVTAQIHKLTSPSATTEPESSKPFTTSFSHESEADQTTEGGVQASSTAGLDIGIEFPALTTPLADTEPTTTQSSTTSMYRATTRRGATTSEDTIHTRAKDAARRLEHEKIFTYDYLTLRQWGLICALLLCIIGFLVLFSGRCRGFSCRDDRGGNTT</sequence>
<keyword evidence="7" id="KW-0732">Signal</keyword>
<protein>
    <recommendedName>
        <fullName evidence="7">FXYD domain-containing ion transport regulator</fullName>
    </recommendedName>
</protein>
<comment type="similarity">
    <text evidence="2 7">Belongs to the FXYD family.</text>
</comment>
<proteinExistence type="inferred from homology"/>